<organism evidence="1 2">
    <name type="scientific">Heligmosomoides polygyrus</name>
    <name type="common">Parasitic roundworm</name>
    <dbReference type="NCBI Taxonomy" id="6339"/>
    <lineage>
        <taxon>Eukaryota</taxon>
        <taxon>Metazoa</taxon>
        <taxon>Ecdysozoa</taxon>
        <taxon>Nematoda</taxon>
        <taxon>Chromadorea</taxon>
        <taxon>Rhabditida</taxon>
        <taxon>Rhabditina</taxon>
        <taxon>Rhabditomorpha</taxon>
        <taxon>Strongyloidea</taxon>
        <taxon>Heligmosomidae</taxon>
        <taxon>Heligmosomoides</taxon>
    </lineage>
</organism>
<keyword evidence="1" id="KW-1185">Reference proteome</keyword>
<evidence type="ECO:0000313" key="1">
    <source>
        <dbReference type="Proteomes" id="UP000050761"/>
    </source>
</evidence>
<name>A0A183FW87_HELPZ</name>
<accession>A0A183FW87</accession>
<dbReference type="Proteomes" id="UP000050761">
    <property type="component" value="Unassembled WGS sequence"/>
</dbReference>
<reference evidence="2" key="1">
    <citation type="submission" date="2019-09" db="UniProtKB">
        <authorList>
            <consortium name="WormBaseParasite"/>
        </authorList>
    </citation>
    <scope>IDENTIFICATION</scope>
</reference>
<evidence type="ECO:0000313" key="2">
    <source>
        <dbReference type="WBParaSite" id="HPBE_0001267101-mRNA-1"/>
    </source>
</evidence>
<protein>
    <submittedName>
        <fullName evidence="2">Uncharacterized protein</fullName>
    </submittedName>
</protein>
<dbReference type="WBParaSite" id="HPBE_0001267101-mRNA-1">
    <property type="protein sequence ID" value="HPBE_0001267101-mRNA-1"/>
    <property type="gene ID" value="HPBE_0001267101"/>
</dbReference>
<sequence length="328" mass="36777">MHFVIDCTFLNHVCSQCHTAEQKASFCSSAKLRLGPKRPSRHDHHIQKQKSRADAIFRISNIDCNRYRRNMESHGQAETRIPFPHHTKRFRRPHPSPRPTQMRLEFQGRFSRKDDLRANTLQNLRGAVRISKVVLYSFIDPLPTIDLGPTDPTPTMSSVLTSNDLKNGRDDIQRHLCDPPLQTFRSTPSAKAQSQACLPLKPPGAICGPRSGGVGAPSIRVDVILKVNCSNWAAPIVIVKKSSSSPYCAVEDIFKTLSRGRYFSHIDIPPIPPDPTANEDHVIAAISVSSDIEHVFANLVRALPVTAEDINQMTQKDQLLQPVMKYTR</sequence>
<proteinExistence type="predicted"/>
<dbReference type="AlphaFoldDB" id="A0A183FW87"/>